<feature type="region of interest" description="Disordered" evidence="3">
    <location>
        <begin position="486"/>
        <end position="547"/>
    </location>
</feature>
<evidence type="ECO:0000313" key="5">
    <source>
        <dbReference type="EMBL" id="GMA86654.1"/>
    </source>
</evidence>
<evidence type="ECO:0000259" key="4">
    <source>
        <dbReference type="Pfam" id="PF00561"/>
    </source>
</evidence>
<reference evidence="6" key="1">
    <citation type="journal article" date="2019" name="Int. J. Syst. Evol. Microbiol.">
        <title>The Global Catalogue of Microorganisms (GCM) 10K type strain sequencing project: providing services to taxonomists for standard genome sequencing and annotation.</title>
        <authorList>
            <consortium name="The Broad Institute Genomics Platform"/>
            <consortium name="The Broad Institute Genome Sequencing Center for Infectious Disease"/>
            <person name="Wu L."/>
            <person name="Ma J."/>
        </authorList>
    </citation>
    <scope>NUCLEOTIDE SEQUENCE [LARGE SCALE GENOMIC DNA]</scope>
    <source>
        <strain evidence="6">NBRC 108730</strain>
    </source>
</reference>
<feature type="domain" description="AB hydrolase-1" evidence="4">
    <location>
        <begin position="189"/>
        <end position="304"/>
    </location>
</feature>
<sequence length="774" mass="82163">MPSLAADVVVTATGLDVQAMGGVRLTVDGTDVRLRDTVSYKGMMLSGVPNLAYAIGYTNRLVDAEGRAALRALLSVAVGHGRAGVRHRAPGAVRPRHADPAAARLRGGLRAARRRPAAAAGRPRAVDDVDGLLGRRRAAWVPTACSTPSLHLSRAGDPAGGEAARDRFVDLPAGPRICYRVDGPDDGMPLLLVAGLGLDLTSWPQPMVDGFVGRGFRVIRFDNRDIGRSSRADVPRPGRLRRLLARPRPDAYDLGDMAADAYGLLDHLGVDRAHLVGMSMGGMIAQTLAARHPDHVATLTSVFSTTGHRGVGQPARSTLRYLARRPARTVEESLDRHRTLLQHIGSPTLLPDDDVEAAWARGVWERGGGRRARAGVPRQIGAIQASGDRTPEPAAHHRADAGGARRCRPHGAPDRRAGHRGGDPRCALRRGSPRWGTTWRPGWSTSLVEPTTEPGARERVRPRAGGGGPMSAVRGKVAVVTGAGSGIGRRCRSSSRGAAPGWPCRTSTRAGWPAPPSGRAPWAPRCTRPGSTSPTARPSSPTPARWRTTSASCTSLYNNAGVAGGSGVLDSEWVDYDRILGVNLMGVVHGTKAFLPHLIASGDGHVVNVSSLNGVLAQASISAYSASKFAVRGFTESLRSEMLMTRHPVQVTVVHPGGVRTNIANAAMAQARAEGRLTPDDERRTRMYNDKPASDAARAGGEDRGRRRGGRSVEGARGQRRADRRPAGAPAAVRRPAHRRRPGAARQPLSLSRRPTPAGRRAGSRARGTWPRGC</sequence>
<feature type="region of interest" description="Disordered" evidence="3">
    <location>
        <begin position="671"/>
        <end position="774"/>
    </location>
</feature>
<feature type="compositionally biased region" description="Basic and acidic residues" evidence="3">
    <location>
        <begin position="389"/>
        <end position="400"/>
    </location>
</feature>
<gene>
    <name evidence="5" type="ORF">GCM10025868_19040</name>
</gene>
<dbReference type="Proteomes" id="UP001157017">
    <property type="component" value="Unassembled WGS sequence"/>
</dbReference>
<dbReference type="SUPFAM" id="SSF51735">
    <property type="entry name" value="NAD(P)-binding Rossmann-fold domains"/>
    <property type="match status" value="1"/>
</dbReference>
<evidence type="ECO:0000256" key="1">
    <source>
        <dbReference type="ARBA" id="ARBA00006484"/>
    </source>
</evidence>
<protein>
    <recommendedName>
        <fullName evidence="4">AB hydrolase-1 domain-containing protein</fullName>
    </recommendedName>
</protein>
<dbReference type="InterPro" id="IPR000073">
    <property type="entry name" value="AB_hydrolase_1"/>
</dbReference>
<dbReference type="InterPro" id="IPR020904">
    <property type="entry name" value="Sc_DH/Rdtase_CS"/>
</dbReference>
<dbReference type="PRINTS" id="PR00081">
    <property type="entry name" value="GDHRDH"/>
</dbReference>
<comment type="similarity">
    <text evidence="1">Belongs to the short-chain dehydrogenases/reductases (SDR) family.</text>
</comment>
<feature type="compositionally biased region" description="Basic and acidic residues" evidence="3">
    <location>
        <begin position="673"/>
        <end position="693"/>
    </location>
</feature>
<dbReference type="PRINTS" id="PR00080">
    <property type="entry name" value="SDRFAMILY"/>
</dbReference>
<dbReference type="PROSITE" id="PS00061">
    <property type="entry name" value="ADH_SHORT"/>
    <property type="match status" value="1"/>
</dbReference>
<dbReference type="EMBL" id="BSUZ01000001">
    <property type="protein sequence ID" value="GMA86654.1"/>
    <property type="molecule type" value="Genomic_DNA"/>
</dbReference>
<feature type="compositionally biased region" description="Basic and acidic residues" evidence="3">
    <location>
        <begin position="411"/>
        <end position="423"/>
    </location>
</feature>
<evidence type="ECO:0000256" key="3">
    <source>
        <dbReference type="SAM" id="MobiDB-lite"/>
    </source>
</evidence>
<dbReference type="CDD" id="cd05233">
    <property type="entry name" value="SDR_c"/>
    <property type="match status" value="1"/>
</dbReference>
<dbReference type="PANTHER" id="PTHR44196">
    <property type="entry name" value="DEHYDROGENASE/REDUCTASE SDR FAMILY MEMBER 7B"/>
    <property type="match status" value="1"/>
</dbReference>
<dbReference type="Gene3D" id="3.40.50.1820">
    <property type="entry name" value="alpha/beta hydrolase"/>
    <property type="match status" value="1"/>
</dbReference>
<accession>A0ABQ6JFS7</accession>
<dbReference type="InterPro" id="IPR036291">
    <property type="entry name" value="NAD(P)-bd_dom_sf"/>
</dbReference>
<name>A0ABQ6JFS7_9ACTN</name>
<feature type="compositionally biased region" description="Low complexity" evidence="3">
    <location>
        <begin position="527"/>
        <end position="545"/>
    </location>
</feature>
<feature type="compositionally biased region" description="Low complexity" evidence="3">
    <location>
        <begin position="752"/>
        <end position="774"/>
    </location>
</feature>
<comment type="caution">
    <text evidence="5">The sequence shown here is derived from an EMBL/GenBank/DDBJ whole genome shotgun (WGS) entry which is preliminary data.</text>
</comment>
<dbReference type="PANTHER" id="PTHR44196:SF1">
    <property type="entry name" value="DEHYDROGENASE_REDUCTASE SDR FAMILY MEMBER 7B"/>
    <property type="match status" value="1"/>
</dbReference>
<dbReference type="InterPro" id="IPR002347">
    <property type="entry name" value="SDR_fam"/>
</dbReference>
<dbReference type="InterPro" id="IPR029058">
    <property type="entry name" value="AB_hydrolase_fold"/>
</dbReference>
<dbReference type="Gene3D" id="3.40.50.720">
    <property type="entry name" value="NAD(P)-binding Rossmann-like Domain"/>
    <property type="match status" value="1"/>
</dbReference>
<dbReference type="SUPFAM" id="SSF53474">
    <property type="entry name" value="alpha/beta-Hydrolases"/>
    <property type="match status" value="1"/>
</dbReference>
<evidence type="ECO:0000313" key="6">
    <source>
        <dbReference type="Proteomes" id="UP001157017"/>
    </source>
</evidence>
<feature type="region of interest" description="Disordered" evidence="3">
    <location>
        <begin position="384"/>
        <end position="472"/>
    </location>
</feature>
<dbReference type="Pfam" id="PF00106">
    <property type="entry name" value="adh_short"/>
    <property type="match status" value="1"/>
</dbReference>
<keyword evidence="2" id="KW-0560">Oxidoreductase</keyword>
<proteinExistence type="inferred from homology"/>
<dbReference type="Pfam" id="PF00561">
    <property type="entry name" value="Abhydrolase_1"/>
    <property type="match status" value="1"/>
</dbReference>
<keyword evidence="6" id="KW-1185">Reference proteome</keyword>
<evidence type="ECO:0000256" key="2">
    <source>
        <dbReference type="ARBA" id="ARBA00023002"/>
    </source>
</evidence>
<organism evidence="5 6">
    <name type="scientific">Angustibacter aerolatus</name>
    <dbReference type="NCBI Taxonomy" id="1162965"/>
    <lineage>
        <taxon>Bacteria</taxon>
        <taxon>Bacillati</taxon>
        <taxon>Actinomycetota</taxon>
        <taxon>Actinomycetes</taxon>
        <taxon>Kineosporiales</taxon>
        <taxon>Kineosporiaceae</taxon>
    </lineage>
</organism>